<evidence type="ECO:0000256" key="1">
    <source>
        <dbReference type="ARBA" id="ARBA00004127"/>
    </source>
</evidence>
<evidence type="ECO:0000256" key="4">
    <source>
        <dbReference type="ARBA" id="ARBA00022692"/>
    </source>
</evidence>
<comment type="subcellular location">
    <subcellularLocation>
        <location evidence="1">Endomembrane system</location>
        <topology evidence="1">Multi-pass membrane protein</topology>
    </subcellularLocation>
</comment>
<evidence type="ECO:0000256" key="10">
    <source>
        <dbReference type="RuleBase" id="RU079119"/>
    </source>
</evidence>
<dbReference type="EMBL" id="CAJZBQ010000043">
    <property type="protein sequence ID" value="CAG9327128.1"/>
    <property type="molecule type" value="Genomic_DNA"/>
</dbReference>
<dbReference type="GO" id="GO:0019706">
    <property type="term" value="F:protein-cysteine S-palmitoyltransferase activity"/>
    <property type="evidence" value="ECO:0007669"/>
    <property type="project" value="UniProtKB-EC"/>
</dbReference>
<organism evidence="12 13">
    <name type="scientific">Blepharisma stoltei</name>
    <dbReference type="NCBI Taxonomy" id="1481888"/>
    <lineage>
        <taxon>Eukaryota</taxon>
        <taxon>Sar</taxon>
        <taxon>Alveolata</taxon>
        <taxon>Ciliophora</taxon>
        <taxon>Postciliodesmatophora</taxon>
        <taxon>Heterotrichea</taxon>
        <taxon>Heterotrichida</taxon>
        <taxon>Blepharismidae</taxon>
        <taxon>Blepharisma</taxon>
    </lineage>
</organism>
<dbReference type="GO" id="GO:0005794">
    <property type="term" value="C:Golgi apparatus"/>
    <property type="evidence" value="ECO:0007669"/>
    <property type="project" value="TreeGrafter"/>
</dbReference>
<sequence length="264" mass="30807">MRKDAFSAYLLAQGFYIMVHLFVILIFYLYPNDIANSCTENDISCLYFPTLKISASILYFFTRRKPGFLSRSKILQEIELSSEEDWEIPKQGYCDVCNIIQPYRSRHCKKCEECVAKFDHHCFWIGSCIGELNHFRFCLYLALESAAIDWAAYNCLSGLSEDQEAYGAFIVALIISGLFGILTTGLCIFHIYLVSSGYTTWEFVKRDSINYFKIYPSSFHPFDLGVIQNWKAAIFDKEIRQWTLPRPMPVYPFNWCDNEYWSCC</sequence>
<comment type="domain">
    <text evidence="10">The DHHC domain is required for palmitoyltransferase activity.</text>
</comment>
<evidence type="ECO:0000313" key="13">
    <source>
        <dbReference type="Proteomes" id="UP001162131"/>
    </source>
</evidence>
<dbReference type="GO" id="GO:0006612">
    <property type="term" value="P:protein targeting to membrane"/>
    <property type="evidence" value="ECO:0007669"/>
    <property type="project" value="TreeGrafter"/>
</dbReference>
<dbReference type="Proteomes" id="UP001162131">
    <property type="component" value="Unassembled WGS sequence"/>
</dbReference>
<dbReference type="InterPro" id="IPR001594">
    <property type="entry name" value="Palmitoyltrfase_DHHC"/>
</dbReference>
<reference evidence="12" key="1">
    <citation type="submission" date="2021-09" db="EMBL/GenBank/DDBJ databases">
        <authorList>
            <consortium name="AG Swart"/>
            <person name="Singh M."/>
            <person name="Singh A."/>
            <person name="Seah K."/>
            <person name="Emmerich C."/>
        </authorList>
    </citation>
    <scope>NUCLEOTIDE SEQUENCE</scope>
    <source>
        <strain evidence="12">ATCC30299</strain>
    </source>
</reference>
<evidence type="ECO:0000259" key="11">
    <source>
        <dbReference type="Pfam" id="PF01529"/>
    </source>
</evidence>
<keyword evidence="13" id="KW-1185">Reference proteome</keyword>
<proteinExistence type="inferred from homology"/>
<comment type="catalytic activity">
    <reaction evidence="10">
        <text>L-cysteinyl-[protein] + hexadecanoyl-CoA = S-hexadecanoyl-L-cysteinyl-[protein] + CoA</text>
        <dbReference type="Rhea" id="RHEA:36683"/>
        <dbReference type="Rhea" id="RHEA-COMP:10131"/>
        <dbReference type="Rhea" id="RHEA-COMP:11032"/>
        <dbReference type="ChEBI" id="CHEBI:29950"/>
        <dbReference type="ChEBI" id="CHEBI:57287"/>
        <dbReference type="ChEBI" id="CHEBI:57379"/>
        <dbReference type="ChEBI" id="CHEBI:74151"/>
        <dbReference type="EC" id="2.3.1.225"/>
    </reaction>
</comment>
<keyword evidence="3 10" id="KW-0808">Transferase</keyword>
<name>A0AAU9JN34_9CILI</name>
<evidence type="ECO:0000256" key="9">
    <source>
        <dbReference type="ARBA" id="ARBA00023315"/>
    </source>
</evidence>
<evidence type="ECO:0000256" key="2">
    <source>
        <dbReference type="ARBA" id="ARBA00008574"/>
    </source>
</evidence>
<dbReference type="InterPro" id="IPR039859">
    <property type="entry name" value="PFA4/ZDH16/20/ERF2-like"/>
</dbReference>
<feature type="transmembrane region" description="Helical" evidence="10">
    <location>
        <begin position="166"/>
        <end position="193"/>
    </location>
</feature>
<keyword evidence="6 10" id="KW-0472">Membrane</keyword>
<evidence type="ECO:0000256" key="8">
    <source>
        <dbReference type="ARBA" id="ARBA00023288"/>
    </source>
</evidence>
<gene>
    <name evidence="12" type="ORF">BSTOLATCC_MIC43172</name>
</gene>
<dbReference type="GO" id="GO:0005783">
    <property type="term" value="C:endoplasmic reticulum"/>
    <property type="evidence" value="ECO:0007669"/>
    <property type="project" value="TreeGrafter"/>
</dbReference>
<dbReference type="PANTHER" id="PTHR22883">
    <property type="entry name" value="ZINC FINGER DHHC DOMAIN CONTAINING PROTEIN"/>
    <property type="match status" value="1"/>
</dbReference>
<evidence type="ECO:0000256" key="6">
    <source>
        <dbReference type="ARBA" id="ARBA00023136"/>
    </source>
</evidence>
<dbReference type="EC" id="2.3.1.225" evidence="10"/>
<feature type="transmembrane region" description="Helical" evidence="10">
    <location>
        <begin position="46"/>
        <end position="62"/>
    </location>
</feature>
<keyword evidence="8" id="KW-0449">Lipoprotein</keyword>
<feature type="transmembrane region" description="Helical" evidence="10">
    <location>
        <begin position="7"/>
        <end position="30"/>
    </location>
</feature>
<evidence type="ECO:0000313" key="12">
    <source>
        <dbReference type="EMBL" id="CAG9327128.1"/>
    </source>
</evidence>
<evidence type="ECO:0000256" key="3">
    <source>
        <dbReference type="ARBA" id="ARBA00022679"/>
    </source>
</evidence>
<keyword evidence="9 10" id="KW-0012">Acyltransferase</keyword>
<keyword evidence="7" id="KW-0564">Palmitate</keyword>
<evidence type="ECO:0000256" key="7">
    <source>
        <dbReference type="ARBA" id="ARBA00023139"/>
    </source>
</evidence>
<evidence type="ECO:0000256" key="5">
    <source>
        <dbReference type="ARBA" id="ARBA00022989"/>
    </source>
</evidence>
<dbReference type="PROSITE" id="PS50216">
    <property type="entry name" value="DHHC"/>
    <property type="match status" value="1"/>
</dbReference>
<comment type="caution">
    <text evidence="12">The sequence shown here is derived from an EMBL/GenBank/DDBJ whole genome shotgun (WGS) entry which is preliminary data.</text>
</comment>
<keyword evidence="4 10" id="KW-0812">Transmembrane</keyword>
<keyword evidence="5 10" id="KW-1133">Transmembrane helix</keyword>
<protein>
    <recommendedName>
        <fullName evidence="10">Palmitoyltransferase</fullName>
        <ecNumber evidence="10">2.3.1.225</ecNumber>
    </recommendedName>
</protein>
<dbReference type="AlphaFoldDB" id="A0AAU9JN34"/>
<dbReference type="PANTHER" id="PTHR22883:SF301">
    <property type="entry name" value="PALMITOYLTRANSFERASE ZDHHC12"/>
    <property type="match status" value="1"/>
</dbReference>
<comment type="similarity">
    <text evidence="2 10">Belongs to the DHHC palmitoyltransferase family.</text>
</comment>
<feature type="domain" description="Palmitoyltransferase DHHC" evidence="11">
    <location>
        <begin position="90"/>
        <end position="206"/>
    </location>
</feature>
<accession>A0AAU9JN34</accession>
<dbReference type="Pfam" id="PF01529">
    <property type="entry name" value="DHHC"/>
    <property type="match status" value="1"/>
</dbReference>